<feature type="domain" description="tRNA synthetases class I catalytic" evidence="13">
    <location>
        <begin position="18"/>
        <end position="314"/>
    </location>
</feature>
<keyword evidence="8 12" id="KW-0862">Zinc</keyword>
<evidence type="ECO:0000256" key="4">
    <source>
        <dbReference type="ARBA" id="ARBA00022490"/>
    </source>
</evidence>
<name>A0ABT8T9N6_9BACT</name>
<comment type="subunit">
    <text evidence="3 12">Monomer.</text>
</comment>
<dbReference type="EC" id="6.1.1.16" evidence="12"/>
<comment type="catalytic activity">
    <reaction evidence="12">
        <text>tRNA(Cys) + L-cysteine + ATP = L-cysteinyl-tRNA(Cys) + AMP + diphosphate</text>
        <dbReference type="Rhea" id="RHEA:17773"/>
        <dbReference type="Rhea" id="RHEA-COMP:9661"/>
        <dbReference type="Rhea" id="RHEA-COMP:9679"/>
        <dbReference type="ChEBI" id="CHEBI:30616"/>
        <dbReference type="ChEBI" id="CHEBI:33019"/>
        <dbReference type="ChEBI" id="CHEBI:35235"/>
        <dbReference type="ChEBI" id="CHEBI:78442"/>
        <dbReference type="ChEBI" id="CHEBI:78517"/>
        <dbReference type="ChEBI" id="CHEBI:456215"/>
        <dbReference type="EC" id="6.1.1.16"/>
    </reaction>
</comment>
<dbReference type="HAMAP" id="MF_00041">
    <property type="entry name" value="Cys_tRNA_synth"/>
    <property type="match status" value="1"/>
</dbReference>
<evidence type="ECO:0000256" key="9">
    <source>
        <dbReference type="ARBA" id="ARBA00022840"/>
    </source>
</evidence>
<dbReference type="RefSeq" id="WP_302243268.1">
    <property type="nucleotide sequence ID" value="NZ_JAULJQ010000001.1"/>
</dbReference>
<keyword evidence="6 12" id="KW-0479">Metal-binding</keyword>
<keyword evidence="17" id="KW-1185">Reference proteome</keyword>
<dbReference type="Proteomes" id="UP001171111">
    <property type="component" value="Unassembled WGS sequence"/>
</dbReference>
<dbReference type="SUPFAM" id="SSF47323">
    <property type="entry name" value="Anticodon-binding domain of a subclass of class I aminoacyl-tRNA synthetases"/>
    <property type="match status" value="1"/>
</dbReference>
<dbReference type="InterPro" id="IPR024909">
    <property type="entry name" value="Cys-tRNA/MSH_ligase"/>
</dbReference>
<keyword evidence="10 12" id="KW-0648">Protein biosynthesis</keyword>
<feature type="domain" description="Cysteinyl-tRNA synthetase class Ia DALR" evidence="14">
    <location>
        <begin position="347"/>
        <end position="399"/>
    </location>
</feature>
<feature type="binding site" evidence="12">
    <location>
        <position position="239"/>
    </location>
    <ligand>
        <name>Zn(2+)</name>
        <dbReference type="ChEBI" id="CHEBI:29105"/>
    </ligand>
</feature>
<evidence type="ECO:0000256" key="6">
    <source>
        <dbReference type="ARBA" id="ARBA00022723"/>
    </source>
</evidence>
<evidence type="ECO:0000313" key="16">
    <source>
        <dbReference type="EMBL" id="MDO2408552.1"/>
    </source>
</evidence>
<keyword evidence="11 12" id="KW-0030">Aminoacyl-tRNA synthetase</keyword>
<gene>
    <name evidence="12 16" type="primary">cysS</name>
    <name evidence="16" type="ORF">Q2362_00375</name>
</gene>
<comment type="cofactor">
    <cofactor evidence="12">
        <name>Zn(2+)</name>
        <dbReference type="ChEBI" id="CHEBI:29105"/>
    </cofactor>
    <text evidence="12">Binds 1 zinc ion per subunit.</text>
</comment>
<dbReference type="NCBIfam" id="TIGR00435">
    <property type="entry name" value="cysS"/>
    <property type="match status" value="1"/>
</dbReference>
<feature type="domain" description="Cysteinyl-tRNA ligase anticodon binding" evidence="15">
    <location>
        <begin position="413"/>
        <end position="455"/>
    </location>
</feature>
<dbReference type="Pfam" id="PF23493">
    <property type="entry name" value="CysS_C"/>
    <property type="match status" value="1"/>
</dbReference>
<dbReference type="Gene3D" id="3.40.50.620">
    <property type="entry name" value="HUPs"/>
    <property type="match status" value="1"/>
</dbReference>
<dbReference type="InterPro" id="IPR056411">
    <property type="entry name" value="CysS_C"/>
</dbReference>
<dbReference type="PANTHER" id="PTHR10890:SF3">
    <property type="entry name" value="CYSTEINE--TRNA LIGASE, CYTOPLASMIC"/>
    <property type="match status" value="1"/>
</dbReference>
<keyword evidence="7 12" id="KW-0547">Nucleotide-binding</keyword>
<proteinExistence type="inferred from homology"/>
<dbReference type="InterPro" id="IPR015803">
    <property type="entry name" value="Cys-tRNA-ligase"/>
</dbReference>
<dbReference type="GO" id="GO:0004817">
    <property type="term" value="F:cysteine-tRNA ligase activity"/>
    <property type="evidence" value="ECO:0007669"/>
    <property type="project" value="UniProtKB-EC"/>
</dbReference>
<dbReference type="SUPFAM" id="SSF52374">
    <property type="entry name" value="Nucleotidylyl transferase"/>
    <property type="match status" value="1"/>
</dbReference>
<dbReference type="PRINTS" id="PR00983">
    <property type="entry name" value="TRNASYNTHCYS"/>
</dbReference>
<reference evidence="16 17" key="1">
    <citation type="submission" date="2023-06" db="EMBL/GenBank/DDBJ databases">
        <title>Campylobacter magnum sp. nov., isolated from cecal contents of domestic pigs (Sus scrofa domesticus).</title>
        <authorList>
            <person name="Papic B."/>
            <person name="Gruntar I."/>
        </authorList>
    </citation>
    <scope>NUCLEOTIDE SEQUENCE [LARGE SCALE GENOMIC DNA]</scope>
    <source>
        <strain evidence="17">34484-21</strain>
    </source>
</reference>
<dbReference type="Pfam" id="PF09190">
    <property type="entry name" value="DALR_2"/>
    <property type="match status" value="1"/>
</dbReference>
<comment type="caution">
    <text evidence="16">The sequence shown here is derived from an EMBL/GenBank/DDBJ whole genome shotgun (WGS) entry which is preliminary data.</text>
</comment>
<feature type="short sequence motif" description="'HIGH' region" evidence="12">
    <location>
        <begin position="30"/>
        <end position="40"/>
    </location>
</feature>
<evidence type="ECO:0000256" key="5">
    <source>
        <dbReference type="ARBA" id="ARBA00022598"/>
    </source>
</evidence>
<protein>
    <recommendedName>
        <fullName evidence="12">Cysteine--tRNA ligase</fullName>
        <ecNumber evidence="12">6.1.1.16</ecNumber>
    </recommendedName>
    <alternativeName>
        <fullName evidence="12">Cysteinyl-tRNA synthetase</fullName>
        <shortName evidence="12">CysRS</shortName>
    </alternativeName>
</protein>
<keyword evidence="5 12" id="KW-0436">Ligase</keyword>
<dbReference type="Pfam" id="PF01406">
    <property type="entry name" value="tRNA-synt_1e"/>
    <property type="match status" value="1"/>
</dbReference>
<dbReference type="InterPro" id="IPR032678">
    <property type="entry name" value="tRNA-synt_1_cat_dom"/>
</dbReference>
<feature type="binding site" evidence="12">
    <location>
        <position position="204"/>
    </location>
    <ligand>
        <name>Zn(2+)</name>
        <dbReference type="ChEBI" id="CHEBI:29105"/>
    </ligand>
</feature>
<evidence type="ECO:0000256" key="8">
    <source>
        <dbReference type="ARBA" id="ARBA00022833"/>
    </source>
</evidence>
<dbReference type="InterPro" id="IPR015273">
    <property type="entry name" value="Cys-tRNA-synt_Ia_DALR"/>
</dbReference>
<evidence type="ECO:0000256" key="2">
    <source>
        <dbReference type="ARBA" id="ARBA00005594"/>
    </source>
</evidence>
<dbReference type="CDD" id="cd00672">
    <property type="entry name" value="CysRS_core"/>
    <property type="match status" value="1"/>
</dbReference>
<feature type="short sequence motif" description="'KMSKS' region" evidence="12">
    <location>
        <begin position="267"/>
        <end position="271"/>
    </location>
</feature>
<evidence type="ECO:0000259" key="15">
    <source>
        <dbReference type="Pfam" id="PF23493"/>
    </source>
</evidence>
<accession>A0ABT8T9N6</accession>
<dbReference type="InterPro" id="IPR014729">
    <property type="entry name" value="Rossmann-like_a/b/a_fold"/>
</dbReference>
<dbReference type="InterPro" id="IPR009080">
    <property type="entry name" value="tRNAsynth_Ia_anticodon-bd"/>
</dbReference>
<dbReference type="EMBL" id="JAULJQ010000001">
    <property type="protein sequence ID" value="MDO2408552.1"/>
    <property type="molecule type" value="Genomic_DNA"/>
</dbReference>
<sequence>MKIYDSSHKEKLDFIPANEPNTVNIYVCGPTVYDDAHLGHARSSISFDLLRRMLCELGFSVKFARNYTDIDDKILHKMTTTGKSLEQITEHYIASFEADMKAMNVLEPDFKPKATESIADIIAYIKKLEANGAAYIVEGDGVYFDTSLDDEYLSLSGRKDENLQARVEREAHKKNEKDFALWKFDENYYDAPFGKGRPGWHSECVAMIYRIFKPKEGQKYQIDIHCGGSDLIFPHHENEAAQCRCACKQNLAKYWMHNGFVQINNEKMSKSLGNSFFIKDALEIAPGEALRFYLLSTHYRANFNYSIDDLSASKKRLDKIYRLKKRLSGVAASEVNASFKQGILDFLSDDLNISGALATLDEMINDANAALDSSPKDKALKAQTVANLEFARRVFGILENDENEWFQWGVSDTLKERINSLIAARQTAKKDKNFELADSIRSELSELGVELMDTPVGTVWEKI</sequence>
<evidence type="ECO:0000313" key="17">
    <source>
        <dbReference type="Proteomes" id="UP001171111"/>
    </source>
</evidence>
<evidence type="ECO:0000256" key="10">
    <source>
        <dbReference type="ARBA" id="ARBA00022917"/>
    </source>
</evidence>
<comment type="subcellular location">
    <subcellularLocation>
        <location evidence="1 12">Cytoplasm</location>
    </subcellularLocation>
</comment>
<comment type="similarity">
    <text evidence="2 12">Belongs to the class-I aminoacyl-tRNA synthetase family.</text>
</comment>
<dbReference type="PANTHER" id="PTHR10890">
    <property type="entry name" value="CYSTEINYL-TRNA SYNTHETASE"/>
    <property type="match status" value="1"/>
</dbReference>
<feature type="binding site" evidence="12">
    <location>
        <position position="28"/>
    </location>
    <ligand>
        <name>Zn(2+)</name>
        <dbReference type="ChEBI" id="CHEBI:29105"/>
    </ligand>
</feature>
<evidence type="ECO:0000256" key="7">
    <source>
        <dbReference type="ARBA" id="ARBA00022741"/>
    </source>
</evidence>
<feature type="binding site" evidence="12">
    <location>
        <position position="270"/>
    </location>
    <ligand>
        <name>ATP</name>
        <dbReference type="ChEBI" id="CHEBI:30616"/>
    </ligand>
</feature>
<evidence type="ECO:0000259" key="14">
    <source>
        <dbReference type="Pfam" id="PF09190"/>
    </source>
</evidence>
<keyword evidence="9 12" id="KW-0067">ATP-binding</keyword>
<keyword evidence="4 12" id="KW-0963">Cytoplasm</keyword>
<dbReference type="Gene3D" id="1.20.120.1910">
    <property type="entry name" value="Cysteine-tRNA ligase, C-terminal anti-codon recognition domain"/>
    <property type="match status" value="1"/>
</dbReference>
<evidence type="ECO:0000256" key="12">
    <source>
        <dbReference type="HAMAP-Rule" id="MF_00041"/>
    </source>
</evidence>
<evidence type="ECO:0000256" key="1">
    <source>
        <dbReference type="ARBA" id="ARBA00004496"/>
    </source>
</evidence>
<organism evidence="16 17">
    <name type="scientific">Campylobacter magnus</name>
    <dbReference type="NCBI Taxonomy" id="3026462"/>
    <lineage>
        <taxon>Bacteria</taxon>
        <taxon>Pseudomonadati</taxon>
        <taxon>Campylobacterota</taxon>
        <taxon>Epsilonproteobacteria</taxon>
        <taxon>Campylobacterales</taxon>
        <taxon>Campylobacteraceae</taxon>
        <taxon>Campylobacter</taxon>
    </lineage>
</organism>
<evidence type="ECO:0000256" key="3">
    <source>
        <dbReference type="ARBA" id="ARBA00011245"/>
    </source>
</evidence>
<feature type="binding site" evidence="12">
    <location>
        <position position="235"/>
    </location>
    <ligand>
        <name>Zn(2+)</name>
        <dbReference type="ChEBI" id="CHEBI:29105"/>
    </ligand>
</feature>
<evidence type="ECO:0000259" key="13">
    <source>
        <dbReference type="Pfam" id="PF01406"/>
    </source>
</evidence>
<evidence type="ECO:0000256" key="11">
    <source>
        <dbReference type="ARBA" id="ARBA00023146"/>
    </source>
</evidence>